<sequence>MSQQLQADAEFAIEHRCRDFDEDCAEVPGPTPDGDRRTYLDCWLHDPTQGWCPFLRHCGGKEGEGL</sequence>
<dbReference type="STRING" id="1036779.SAMN04515666_101312"/>
<dbReference type="Proteomes" id="UP000199664">
    <property type="component" value="Unassembled WGS sequence"/>
</dbReference>
<dbReference type="EMBL" id="FOAN01000001">
    <property type="protein sequence ID" value="SEK35591.1"/>
    <property type="molecule type" value="Genomic_DNA"/>
</dbReference>
<evidence type="ECO:0000313" key="2">
    <source>
        <dbReference type="Proteomes" id="UP000199664"/>
    </source>
</evidence>
<gene>
    <name evidence="1" type="ORF">SAMN04515666_101312</name>
</gene>
<accession>A0A1H7GBU1</accession>
<reference evidence="2" key="1">
    <citation type="submission" date="2016-10" db="EMBL/GenBank/DDBJ databases">
        <authorList>
            <person name="Varghese N."/>
            <person name="Submissions S."/>
        </authorList>
    </citation>
    <scope>NUCLEOTIDE SEQUENCE [LARGE SCALE GENOMIC DNA]</scope>
    <source>
        <strain evidence="2">LMG 26383,CCUG 61248,R- 45681</strain>
    </source>
</reference>
<organism evidence="1 2">
    <name type="scientific">Bosea lupini</name>
    <dbReference type="NCBI Taxonomy" id="1036779"/>
    <lineage>
        <taxon>Bacteria</taxon>
        <taxon>Pseudomonadati</taxon>
        <taxon>Pseudomonadota</taxon>
        <taxon>Alphaproteobacteria</taxon>
        <taxon>Hyphomicrobiales</taxon>
        <taxon>Boseaceae</taxon>
        <taxon>Bosea</taxon>
    </lineage>
</organism>
<proteinExistence type="predicted"/>
<dbReference type="RefSeq" id="WP_091829085.1">
    <property type="nucleotide sequence ID" value="NZ_FOAN01000001.1"/>
</dbReference>
<keyword evidence="2" id="KW-1185">Reference proteome</keyword>
<protein>
    <submittedName>
        <fullName evidence="1">Uncharacterized protein</fullName>
    </submittedName>
</protein>
<name>A0A1H7GBU1_9HYPH</name>
<dbReference type="AlphaFoldDB" id="A0A1H7GBU1"/>
<evidence type="ECO:0000313" key="1">
    <source>
        <dbReference type="EMBL" id="SEK35591.1"/>
    </source>
</evidence>